<proteinExistence type="predicted"/>
<dbReference type="InterPro" id="IPR030456">
    <property type="entry name" value="TF_fork_head_CS_2"/>
</dbReference>
<dbReference type="PRINTS" id="PR00053">
    <property type="entry name" value="FORKHEAD"/>
</dbReference>
<feature type="DNA-binding region" description="Fork-head" evidence="10">
    <location>
        <begin position="17"/>
        <end position="90"/>
    </location>
</feature>
<evidence type="ECO:0000256" key="1">
    <source>
        <dbReference type="ARBA" id="ARBA00004123"/>
    </source>
</evidence>
<protein>
    <recommendedName>
        <fullName evidence="12">Fork-head domain-containing protein</fullName>
    </recommendedName>
</protein>
<dbReference type="InterPro" id="IPR001766">
    <property type="entry name" value="Fork_head_dom"/>
</dbReference>
<keyword evidence="6" id="KW-0805">Transcription regulation</keyword>
<dbReference type="InterPro" id="IPR050998">
    <property type="entry name" value="FOXP"/>
</dbReference>
<keyword evidence="8" id="KW-0804">Transcription</keyword>
<dbReference type="Pfam" id="PF00250">
    <property type="entry name" value="Forkhead"/>
    <property type="match status" value="1"/>
</dbReference>
<reference evidence="13" key="1">
    <citation type="submission" date="2025-08" db="UniProtKB">
        <authorList>
            <consortium name="Ensembl"/>
        </authorList>
    </citation>
    <scope>IDENTIFICATION</scope>
</reference>
<evidence type="ECO:0000256" key="2">
    <source>
        <dbReference type="ARBA" id="ARBA00022491"/>
    </source>
</evidence>
<dbReference type="Gene3D" id="1.10.10.10">
    <property type="entry name" value="Winged helix-like DNA-binding domain superfamily/Winged helix DNA-binding domain"/>
    <property type="match status" value="1"/>
</dbReference>
<feature type="region of interest" description="Disordered" evidence="11">
    <location>
        <begin position="203"/>
        <end position="228"/>
    </location>
</feature>
<organism evidence="13">
    <name type="scientific">Petromyzon marinus</name>
    <name type="common">Sea lamprey</name>
    <dbReference type="NCBI Taxonomy" id="7757"/>
    <lineage>
        <taxon>Eukaryota</taxon>
        <taxon>Metazoa</taxon>
        <taxon>Chordata</taxon>
        <taxon>Craniata</taxon>
        <taxon>Vertebrata</taxon>
        <taxon>Cyclostomata</taxon>
        <taxon>Hyperoartia</taxon>
        <taxon>Petromyzontiformes</taxon>
        <taxon>Petromyzontidae</taxon>
        <taxon>Petromyzon</taxon>
    </lineage>
</organism>
<accession>S4RLK8</accession>
<dbReference type="FunFam" id="1.10.10.10:FF:000010">
    <property type="entry name" value="Forkhead box P2 isoform B"/>
    <property type="match status" value="1"/>
</dbReference>
<dbReference type="GO" id="GO:0008270">
    <property type="term" value="F:zinc ion binding"/>
    <property type="evidence" value="ECO:0007669"/>
    <property type="project" value="UniProtKB-KW"/>
</dbReference>
<evidence type="ECO:0000256" key="3">
    <source>
        <dbReference type="ARBA" id="ARBA00022723"/>
    </source>
</evidence>
<keyword evidence="3" id="KW-0479">Metal-binding</keyword>
<dbReference type="GO" id="GO:0000978">
    <property type="term" value="F:RNA polymerase II cis-regulatory region sequence-specific DNA binding"/>
    <property type="evidence" value="ECO:0007669"/>
    <property type="project" value="TreeGrafter"/>
</dbReference>
<keyword evidence="5" id="KW-0862">Zinc</keyword>
<dbReference type="PROSITE" id="PS50039">
    <property type="entry name" value="FORK_HEAD_3"/>
    <property type="match status" value="1"/>
</dbReference>
<name>S4RLK8_PETMA</name>
<dbReference type="AlphaFoldDB" id="S4RLK8"/>
<evidence type="ECO:0000259" key="12">
    <source>
        <dbReference type="PROSITE" id="PS50039"/>
    </source>
</evidence>
<comment type="subcellular location">
    <subcellularLocation>
        <location evidence="1 10">Nucleus</location>
    </subcellularLocation>
</comment>
<feature type="compositionally biased region" description="Basic and acidic residues" evidence="11">
    <location>
        <begin position="218"/>
        <end position="228"/>
    </location>
</feature>
<evidence type="ECO:0000256" key="9">
    <source>
        <dbReference type="ARBA" id="ARBA00023242"/>
    </source>
</evidence>
<keyword evidence="2" id="KW-0678">Repressor</keyword>
<dbReference type="STRING" id="7757.ENSPMAP00000006094"/>
<evidence type="ECO:0000256" key="5">
    <source>
        <dbReference type="ARBA" id="ARBA00022833"/>
    </source>
</evidence>
<evidence type="ECO:0000256" key="6">
    <source>
        <dbReference type="ARBA" id="ARBA00023015"/>
    </source>
</evidence>
<dbReference type="PROSITE" id="PS00658">
    <property type="entry name" value="FORK_HEAD_2"/>
    <property type="match status" value="1"/>
</dbReference>
<keyword evidence="4" id="KW-0863">Zinc-finger</keyword>
<dbReference type="GeneTree" id="ENSGT00940000159892"/>
<dbReference type="SMART" id="SM00339">
    <property type="entry name" value="FH"/>
    <property type="match status" value="1"/>
</dbReference>
<evidence type="ECO:0000256" key="10">
    <source>
        <dbReference type="PROSITE-ProRule" id="PRU00089"/>
    </source>
</evidence>
<dbReference type="CDD" id="cd20065">
    <property type="entry name" value="FH_FOXP2"/>
    <property type="match status" value="1"/>
</dbReference>
<evidence type="ECO:0000256" key="11">
    <source>
        <dbReference type="SAM" id="MobiDB-lite"/>
    </source>
</evidence>
<dbReference type="GO" id="GO:0001227">
    <property type="term" value="F:DNA-binding transcription repressor activity, RNA polymerase II-specific"/>
    <property type="evidence" value="ECO:0007669"/>
    <property type="project" value="TreeGrafter"/>
</dbReference>
<sequence>STELSQNEEFYQNAEVRPPFTYASLIRQAIIETPDHQLTLNEIYNWFTRKFAYFRRNAATWKNAVRHNLSLHKCFVRVENVKGAVWTVDEMEFQKRRPQKMTGSPSLIKSMQTSLGYGAALNATLQVCVSPFQIYLTSGKAVEGGSPSAKLQQGRENIEHSMDRMNGDEHSSPTCIPYKHIIHSTNVKEEPLEECDGPLSLVAMGSQSPDLEDDRDLDDDHNLMVEME</sequence>
<keyword evidence="7 10" id="KW-0238">DNA-binding</keyword>
<evidence type="ECO:0000313" key="13">
    <source>
        <dbReference type="Ensembl" id="ENSPMAP00000006094.1"/>
    </source>
</evidence>
<dbReference type="SUPFAM" id="SSF46785">
    <property type="entry name" value="Winged helix' DNA-binding domain"/>
    <property type="match status" value="1"/>
</dbReference>
<dbReference type="InterPro" id="IPR036390">
    <property type="entry name" value="WH_DNA-bd_sf"/>
</dbReference>
<evidence type="ECO:0000256" key="4">
    <source>
        <dbReference type="ARBA" id="ARBA00022771"/>
    </source>
</evidence>
<dbReference type="PANTHER" id="PTHR45796:SF4">
    <property type="entry name" value="FORKHEAD BOX P, ISOFORM C"/>
    <property type="match status" value="1"/>
</dbReference>
<feature type="domain" description="Fork-head" evidence="12">
    <location>
        <begin position="17"/>
        <end position="90"/>
    </location>
</feature>
<dbReference type="OMA" id="ENIEHSM"/>
<dbReference type="Ensembl" id="ENSPMAT00000006123.1">
    <property type="protein sequence ID" value="ENSPMAP00000006094.1"/>
    <property type="gene ID" value="ENSPMAG00000005535.1"/>
</dbReference>
<dbReference type="InterPro" id="IPR036388">
    <property type="entry name" value="WH-like_DNA-bd_sf"/>
</dbReference>
<dbReference type="HOGENOM" id="CLU_1217212_0_0_1"/>
<dbReference type="PANTHER" id="PTHR45796">
    <property type="entry name" value="FORKHEAD BOX P, ISOFORM C"/>
    <property type="match status" value="1"/>
</dbReference>
<evidence type="ECO:0000256" key="8">
    <source>
        <dbReference type="ARBA" id="ARBA00023163"/>
    </source>
</evidence>
<reference evidence="13" key="2">
    <citation type="submission" date="2025-09" db="UniProtKB">
        <authorList>
            <consortium name="Ensembl"/>
        </authorList>
    </citation>
    <scope>IDENTIFICATION</scope>
</reference>
<evidence type="ECO:0000256" key="7">
    <source>
        <dbReference type="ARBA" id="ARBA00023125"/>
    </source>
</evidence>
<dbReference type="InterPro" id="IPR047412">
    <property type="entry name" value="FH_FOXP1_P2"/>
</dbReference>
<dbReference type="GO" id="GO:0005634">
    <property type="term" value="C:nucleus"/>
    <property type="evidence" value="ECO:0007669"/>
    <property type="project" value="UniProtKB-SubCell"/>
</dbReference>
<keyword evidence="9 10" id="KW-0539">Nucleus</keyword>